<reference evidence="2" key="1">
    <citation type="journal article" date="2019" name="Int. J. Syst. Evol. Microbiol.">
        <title>The Global Catalogue of Microorganisms (GCM) 10K type strain sequencing project: providing services to taxonomists for standard genome sequencing and annotation.</title>
        <authorList>
            <consortium name="The Broad Institute Genomics Platform"/>
            <consortium name="The Broad Institute Genome Sequencing Center for Infectious Disease"/>
            <person name="Wu L."/>
            <person name="Ma J."/>
        </authorList>
    </citation>
    <scope>NUCLEOTIDE SEQUENCE [LARGE SCALE GENOMIC DNA]</scope>
    <source>
        <strain evidence="2">NBRC 111756</strain>
    </source>
</reference>
<proteinExistence type="predicted"/>
<evidence type="ECO:0000313" key="2">
    <source>
        <dbReference type="Proteomes" id="UP001596422"/>
    </source>
</evidence>
<gene>
    <name evidence="1" type="ORF">ACFQDL_22470</name>
</gene>
<dbReference type="RefSeq" id="WP_379910962.1">
    <property type="nucleotide sequence ID" value="NZ_JBHSWE010000001.1"/>
</dbReference>
<dbReference type="Proteomes" id="UP001596422">
    <property type="component" value="Unassembled WGS sequence"/>
</dbReference>
<comment type="caution">
    <text evidence="1">The sequence shown here is derived from an EMBL/GenBank/DDBJ whole genome shotgun (WGS) entry which is preliminary data.</text>
</comment>
<name>A0ABW2A5G1_9GAMM</name>
<evidence type="ECO:0000313" key="1">
    <source>
        <dbReference type="EMBL" id="MFC6672524.1"/>
    </source>
</evidence>
<organism evidence="1 2">
    <name type="scientific">Marinobacterium aestuariivivens</name>
    <dbReference type="NCBI Taxonomy" id="1698799"/>
    <lineage>
        <taxon>Bacteria</taxon>
        <taxon>Pseudomonadati</taxon>
        <taxon>Pseudomonadota</taxon>
        <taxon>Gammaproteobacteria</taxon>
        <taxon>Oceanospirillales</taxon>
        <taxon>Oceanospirillaceae</taxon>
        <taxon>Marinobacterium</taxon>
    </lineage>
</organism>
<keyword evidence="2" id="KW-1185">Reference proteome</keyword>
<protein>
    <submittedName>
        <fullName evidence="1">Uncharacterized protein</fullName>
    </submittedName>
</protein>
<sequence length="139" mass="15125">MAATYTRQKKPGKGKSSLAITYKGFFGLPDCVMNHPDFIAMSGTAAKLLLDIGAQFNGRNNGDLQCTRSIMSSRGWTSDSTRTRALTELIKLGLLVQTKVGGRGIGPNLYAITWQPIHECGGKLDVSPTGSKPYRDFRE</sequence>
<dbReference type="EMBL" id="JBHSWE010000001">
    <property type="protein sequence ID" value="MFC6672524.1"/>
    <property type="molecule type" value="Genomic_DNA"/>
</dbReference>
<accession>A0ABW2A5G1</accession>